<proteinExistence type="predicted"/>
<keyword evidence="3" id="KW-0175">Coiled coil</keyword>
<dbReference type="SUPFAM" id="SSF48371">
    <property type="entry name" value="ARM repeat"/>
    <property type="match status" value="3"/>
</dbReference>
<gene>
    <name evidence="6" type="ORF">VaNZ11_001598</name>
</gene>
<comment type="caution">
    <text evidence="6">The sequence shown here is derived from an EMBL/GenBank/DDBJ whole genome shotgun (WGS) entry which is preliminary data.</text>
</comment>
<feature type="compositionally biased region" description="Gly residues" evidence="4">
    <location>
        <begin position="999"/>
        <end position="1008"/>
    </location>
</feature>
<evidence type="ECO:0000256" key="1">
    <source>
        <dbReference type="ARBA" id="ARBA00004496"/>
    </source>
</evidence>
<sequence>MDVEALQEVIAQLVVTRKSLEAQRLLREGNLDAIRPSEDHLKQLDSSIKRNSTLTKRLRQLNEDNKQTILDDIRKTNQSKYVSEAVAAIAEAPLRNVDVPAAVAVCSLLHQRYADFGPQIAAALCKAFSKPGGGGAGADGGGGSGSAADRDGAKRRRAALRLLGELLAGGVCIGAGPLLSILKDLALPDYRNDRDAAVTNLTLLGTFARTARELLLGQPSAAVLAASAAVPKQLMEQVESGGLPEGVGAALAQLKAEQQHLQEELGRRFVLPEAEAAVLTKILDRALEAAMAALSEDHRQLRDLEAENSALVNTRGDLPADAAAEYERRRKVYEALHRAVAALADGLGKEMPELAEDAFTRLGVGDSSGTAAKDASTSGAQGGAGDSALEPVFEDPDARSFYESLPDLRVLVPSVLLFGDSKDPRGRNEVDQQQQQTPGDKEKAKGSGGGGGGGGGGGMVEGVEAAAAVSSSARDAAPDGGADAAADAEVTPLPAVDSSGTAAATETEADGSTAVAVAAGADDDAGGGSSAGGGGGDAGGAMELIINRLPSCVSRDLADDLAVNFCYCNNKANRRRLVRALVDVPRSSLQLVPFFARIVAVLAQVLPDIPQGVIAQIDSSYSQLLKRKDPTLTAASLEPRLRTARYMAELAKFRLLPPGPFFSALKQLLDDFTGHNIDTACTLVEGAGRFMYRCPETRTRMENMLEVMMRLKNARNLDPRHAGLVDSAYFAVKPPSKERQRRRKRSVIHEYIRHLIFEVLSEATIPVVLRKLLKLPWAQYEKYVVKCLLKVVRGRFSNIPLVSCLAAGLTQYHDSCGVALVDCVLEDVRCGLENPGAGMYQKRMADVRLLGELYNYMLCNSTPVFETLYLLVTFGHEVPELAERLDPPDDFFRVRLVCALLDACGQYFGEGAARARLDRFLTFFQAYILSKAALPLDVEFDLQDILHALRPTLKRYGTYEEALAAVQDIIAREVAQFGAPLGTIGEEEDEEEERRVAGGASGRDGGAAGNETDDGAALQGEARSLDEISGRSSSDERDELDEDFDREWQALVGETQSRLGGIPLAPTRPPVAASSSGGGAEADGGGGGGGGSVTLRMLVRRGGKDDRSKELQVPLSSSVALAVRQREEEEAREREEMKRLVLAANRQQEEQAASLEQLQLGVKSGGKRSGHRQAKHTGQLDMSVLDDFGPSGDVQYERTVGVGPTAQQTGGGYGGRGGGRGGQGQARSGGHGRGRG</sequence>
<protein>
    <recommendedName>
        <fullName evidence="5">MIF4G domain-containing protein</fullName>
    </recommendedName>
</protein>
<accession>A0ABQ5RRD3</accession>
<feature type="region of interest" description="Disordered" evidence="4">
    <location>
        <begin position="981"/>
        <end position="1041"/>
    </location>
</feature>
<feature type="compositionally biased region" description="Gly residues" evidence="4">
    <location>
        <begin position="1076"/>
        <end position="1092"/>
    </location>
</feature>
<dbReference type="Gene3D" id="1.25.40.180">
    <property type="match status" value="3"/>
</dbReference>
<feature type="domain" description="MIF4G" evidence="5">
    <location>
        <begin position="48"/>
        <end position="244"/>
    </location>
</feature>
<dbReference type="EMBL" id="BSDZ01000004">
    <property type="protein sequence ID" value="GLI59661.1"/>
    <property type="molecule type" value="Genomic_DNA"/>
</dbReference>
<evidence type="ECO:0000259" key="5">
    <source>
        <dbReference type="SMART" id="SM00543"/>
    </source>
</evidence>
<dbReference type="InterPro" id="IPR039762">
    <property type="entry name" value="Nmd2/UPF2"/>
</dbReference>
<evidence type="ECO:0000256" key="4">
    <source>
        <dbReference type="SAM" id="MobiDB-lite"/>
    </source>
</evidence>
<feature type="compositionally biased region" description="Polar residues" evidence="4">
    <location>
        <begin position="367"/>
        <end position="379"/>
    </location>
</feature>
<feature type="compositionally biased region" description="Gly residues" evidence="4">
    <location>
        <begin position="446"/>
        <end position="460"/>
    </location>
</feature>
<dbReference type="PANTHER" id="PTHR12839">
    <property type="entry name" value="NONSENSE-MEDIATED MRNA DECAY PROTEIN 2 UP-FRAMESHIFT SUPPRESSOR 2"/>
    <property type="match status" value="1"/>
</dbReference>
<dbReference type="SMART" id="SM00543">
    <property type="entry name" value="MIF4G"/>
    <property type="match status" value="3"/>
</dbReference>
<feature type="coiled-coil region" evidence="3">
    <location>
        <begin position="287"/>
        <end position="314"/>
    </location>
</feature>
<feature type="coiled-coil region" evidence="3">
    <location>
        <begin position="3"/>
        <end position="64"/>
    </location>
</feature>
<feature type="domain" description="MIF4G" evidence="5">
    <location>
        <begin position="543"/>
        <end position="735"/>
    </location>
</feature>
<feature type="compositionally biased region" description="Basic residues" evidence="4">
    <location>
        <begin position="1165"/>
        <end position="1175"/>
    </location>
</feature>
<keyword evidence="7" id="KW-1185">Reference proteome</keyword>
<feature type="compositionally biased region" description="Low complexity" evidence="4">
    <location>
        <begin position="1150"/>
        <end position="1160"/>
    </location>
</feature>
<feature type="region of interest" description="Disordered" evidence="4">
    <location>
        <begin position="366"/>
        <end position="392"/>
    </location>
</feature>
<evidence type="ECO:0000256" key="2">
    <source>
        <dbReference type="ARBA" id="ARBA00022490"/>
    </source>
</evidence>
<dbReference type="PANTHER" id="PTHR12839:SF7">
    <property type="entry name" value="REGULATOR OF NONSENSE TRANSCRIPTS 2"/>
    <property type="match status" value="1"/>
</dbReference>
<feature type="region of interest" description="Disordered" evidence="4">
    <location>
        <begin position="1147"/>
        <end position="1236"/>
    </location>
</feature>
<feature type="compositionally biased region" description="Basic and acidic residues" evidence="4">
    <location>
        <begin position="420"/>
        <end position="430"/>
    </location>
</feature>
<feature type="region of interest" description="Disordered" evidence="4">
    <location>
        <begin position="1058"/>
        <end position="1094"/>
    </location>
</feature>
<name>A0ABQ5RRD3_9CHLO</name>
<dbReference type="InterPro" id="IPR003890">
    <property type="entry name" value="MIF4G-like_typ-3"/>
</dbReference>
<comment type="subcellular location">
    <subcellularLocation>
        <location evidence="1">Cytoplasm</location>
    </subcellularLocation>
</comment>
<organism evidence="6 7">
    <name type="scientific">Volvox africanus</name>
    <dbReference type="NCBI Taxonomy" id="51714"/>
    <lineage>
        <taxon>Eukaryota</taxon>
        <taxon>Viridiplantae</taxon>
        <taxon>Chlorophyta</taxon>
        <taxon>core chlorophytes</taxon>
        <taxon>Chlorophyceae</taxon>
        <taxon>CS clade</taxon>
        <taxon>Chlamydomonadales</taxon>
        <taxon>Volvocaceae</taxon>
        <taxon>Volvox</taxon>
    </lineage>
</organism>
<evidence type="ECO:0000256" key="3">
    <source>
        <dbReference type="SAM" id="Coils"/>
    </source>
</evidence>
<feature type="region of interest" description="Disordered" evidence="4">
    <location>
        <begin position="419"/>
        <end position="489"/>
    </location>
</feature>
<evidence type="ECO:0000313" key="7">
    <source>
        <dbReference type="Proteomes" id="UP001165090"/>
    </source>
</evidence>
<feature type="compositionally biased region" description="Low complexity" evidence="4">
    <location>
        <begin position="461"/>
        <end position="488"/>
    </location>
</feature>
<feature type="compositionally biased region" description="Gly residues" evidence="4">
    <location>
        <begin position="1209"/>
        <end position="1229"/>
    </location>
</feature>
<dbReference type="InterPro" id="IPR007193">
    <property type="entry name" value="Upf2/Nmd2_C"/>
</dbReference>
<feature type="domain" description="MIF4G" evidence="5">
    <location>
        <begin position="750"/>
        <end position="952"/>
    </location>
</feature>
<keyword evidence="2" id="KW-0963">Cytoplasm</keyword>
<feature type="compositionally biased region" description="Basic and acidic residues" evidence="4">
    <location>
        <begin position="1023"/>
        <end position="1035"/>
    </location>
</feature>
<dbReference type="Pfam" id="PF04050">
    <property type="entry name" value="Upf2"/>
    <property type="match status" value="1"/>
</dbReference>
<evidence type="ECO:0000313" key="6">
    <source>
        <dbReference type="EMBL" id="GLI59661.1"/>
    </source>
</evidence>
<dbReference type="Pfam" id="PF02854">
    <property type="entry name" value="MIF4G"/>
    <property type="match status" value="3"/>
</dbReference>
<reference evidence="6 7" key="1">
    <citation type="journal article" date="2023" name="IScience">
        <title>Expanded male sex-determining region conserved during the evolution of homothallism in the green alga Volvox.</title>
        <authorList>
            <person name="Yamamoto K."/>
            <person name="Matsuzaki R."/>
            <person name="Mahakham W."/>
            <person name="Heman W."/>
            <person name="Sekimoto H."/>
            <person name="Kawachi M."/>
            <person name="Minakuchi Y."/>
            <person name="Toyoda A."/>
            <person name="Nozaki H."/>
        </authorList>
    </citation>
    <scope>NUCLEOTIDE SEQUENCE [LARGE SCALE GENOMIC DNA]</scope>
    <source>
        <strain evidence="6 7">NIES-4468</strain>
    </source>
</reference>
<dbReference type="InterPro" id="IPR016024">
    <property type="entry name" value="ARM-type_fold"/>
</dbReference>
<dbReference type="Proteomes" id="UP001165090">
    <property type="component" value="Unassembled WGS sequence"/>
</dbReference>